<protein>
    <submittedName>
        <fullName evidence="2">Uncharacterized protein</fullName>
    </submittedName>
</protein>
<keyword evidence="3" id="KW-1185">Reference proteome</keyword>
<evidence type="ECO:0000256" key="1">
    <source>
        <dbReference type="SAM" id="MobiDB-lite"/>
    </source>
</evidence>
<dbReference type="RefSeq" id="XP_058329708.1">
    <property type="nucleotide sequence ID" value="XM_058476818.1"/>
</dbReference>
<proteinExistence type="predicted"/>
<dbReference type="Proteomes" id="UP001150941">
    <property type="component" value="Unassembled WGS sequence"/>
</dbReference>
<reference evidence="2" key="2">
    <citation type="journal article" date="2023" name="IMA Fungus">
        <title>Comparative genomic study of the Penicillium genus elucidates a diverse pangenome and 15 lateral gene transfer events.</title>
        <authorList>
            <person name="Petersen C."/>
            <person name="Sorensen T."/>
            <person name="Nielsen M.R."/>
            <person name="Sondergaard T.E."/>
            <person name="Sorensen J.L."/>
            <person name="Fitzpatrick D.A."/>
            <person name="Frisvad J.C."/>
            <person name="Nielsen K.L."/>
        </authorList>
    </citation>
    <scope>NUCLEOTIDE SEQUENCE</scope>
    <source>
        <strain evidence="2">IBT 19713</strain>
    </source>
</reference>
<sequence length="108" mass="12262">MQHAGRFSWETRASESSDSFLSPVRSRVSHQDRSQSTQVIGHPCHYTWLHDRLVSKVPITRIVTPFRQYLSHANLPRPSGLLVSWGGSCSHFRADEDRRISSGTMAID</sequence>
<dbReference type="AlphaFoldDB" id="A0A9W9NUJ6"/>
<accession>A0A9W9NUJ6</accession>
<reference evidence="2" key="1">
    <citation type="submission" date="2022-11" db="EMBL/GenBank/DDBJ databases">
        <authorList>
            <person name="Petersen C."/>
        </authorList>
    </citation>
    <scope>NUCLEOTIDE SEQUENCE</scope>
    <source>
        <strain evidence="2">IBT 19713</strain>
    </source>
</reference>
<name>A0A9W9NUJ6_9EURO</name>
<dbReference type="GeneID" id="83204121"/>
<dbReference type="EMBL" id="JAPQKS010000005">
    <property type="protein sequence ID" value="KAJ5226297.1"/>
    <property type="molecule type" value="Genomic_DNA"/>
</dbReference>
<organism evidence="2 3">
    <name type="scientific">Penicillium chermesinum</name>
    <dbReference type="NCBI Taxonomy" id="63820"/>
    <lineage>
        <taxon>Eukaryota</taxon>
        <taxon>Fungi</taxon>
        <taxon>Dikarya</taxon>
        <taxon>Ascomycota</taxon>
        <taxon>Pezizomycotina</taxon>
        <taxon>Eurotiomycetes</taxon>
        <taxon>Eurotiomycetidae</taxon>
        <taxon>Eurotiales</taxon>
        <taxon>Aspergillaceae</taxon>
        <taxon>Penicillium</taxon>
    </lineage>
</organism>
<evidence type="ECO:0000313" key="2">
    <source>
        <dbReference type="EMBL" id="KAJ5226297.1"/>
    </source>
</evidence>
<comment type="caution">
    <text evidence="2">The sequence shown here is derived from an EMBL/GenBank/DDBJ whole genome shotgun (WGS) entry which is preliminary data.</text>
</comment>
<evidence type="ECO:0000313" key="3">
    <source>
        <dbReference type="Proteomes" id="UP001150941"/>
    </source>
</evidence>
<feature type="region of interest" description="Disordered" evidence="1">
    <location>
        <begin position="1"/>
        <end position="37"/>
    </location>
</feature>
<gene>
    <name evidence="2" type="ORF">N7468_007522</name>
</gene>